<protein>
    <submittedName>
        <fullName evidence="1">Uncharacterized protein</fullName>
    </submittedName>
</protein>
<dbReference type="EMBL" id="JBHSOG010000005">
    <property type="protein sequence ID" value="MFC5767863.1"/>
    <property type="molecule type" value="Genomic_DNA"/>
</dbReference>
<evidence type="ECO:0000313" key="2">
    <source>
        <dbReference type="Proteomes" id="UP001595974"/>
    </source>
</evidence>
<sequence length="43" mass="4442">MNRGPDGEPFVPPGASRFATAAGVRMHVTGNAAHPLPAFPEGR</sequence>
<comment type="caution">
    <text evidence="1">The sequence shown here is derived from an EMBL/GenBank/DDBJ whole genome shotgun (WGS) entry which is preliminary data.</text>
</comment>
<proteinExistence type="predicted"/>
<name>A0ABW1AKQ6_9RHOO</name>
<dbReference type="Proteomes" id="UP001595974">
    <property type="component" value="Unassembled WGS sequence"/>
</dbReference>
<dbReference type="RefSeq" id="WP_269769084.1">
    <property type="nucleotide sequence ID" value="NZ_JBHSOG010000005.1"/>
</dbReference>
<keyword evidence="2" id="KW-1185">Reference proteome</keyword>
<reference evidence="2" key="1">
    <citation type="journal article" date="2019" name="Int. J. Syst. Evol. Microbiol.">
        <title>The Global Catalogue of Microorganisms (GCM) 10K type strain sequencing project: providing services to taxonomists for standard genome sequencing and annotation.</title>
        <authorList>
            <consortium name="The Broad Institute Genomics Platform"/>
            <consortium name="The Broad Institute Genome Sequencing Center for Infectious Disease"/>
            <person name="Wu L."/>
            <person name="Ma J."/>
        </authorList>
    </citation>
    <scope>NUCLEOTIDE SEQUENCE [LARGE SCALE GENOMIC DNA]</scope>
    <source>
        <strain evidence="2">SHR3</strain>
    </source>
</reference>
<organism evidence="1 2">
    <name type="scientific">Thauera sinica</name>
    <dbReference type="NCBI Taxonomy" id="2665146"/>
    <lineage>
        <taxon>Bacteria</taxon>
        <taxon>Pseudomonadati</taxon>
        <taxon>Pseudomonadota</taxon>
        <taxon>Betaproteobacteria</taxon>
        <taxon>Rhodocyclales</taxon>
        <taxon>Zoogloeaceae</taxon>
        <taxon>Thauera</taxon>
    </lineage>
</organism>
<accession>A0ABW1AKQ6</accession>
<gene>
    <name evidence="1" type="ORF">ACFPTN_00595</name>
</gene>
<evidence type="ECO:0000313" key="1">
    <source>
        <dbReference type="EMBL" id="MFC5767863.1"/>
    </source>
</evidence>